<name>A0AAD7DV21_9AGAR</name>
<reference evidence="1" key="1">
    <citation type="submission" date="2023-03" db="EMBL/GenBank/DDBJ databases">
        <title>Massive genome expansion in bonnet fungi (Mycena s.s.) driven by repeated elements and novel gene families across ecological guilds.</title>
        <authorList>
            <consortium name="Lawrence Berkeley National Laboratory"/>
            <person name="Harder C.B."/>
            <person name="Miyauchi S."/>
            <person name="Viragh M."/>
            <person name="Kuo A."/>
            <person name="Thoen E."/>
            <person name="Andreopoulos B."/>
            <person name="Lu D."/>
            <person name="Skrede I."/>
            <person name="Drula E."/>
            <person name="Henrissat B."/>
            <person name="Morin E."/>
            <person name="Kohler A."/>
            <person name="Barry K."/>
            <person name="LaButti K."/>
            <person name="Morin E."/>
            <person name="Salamov A."/>
            <person name="Lipzen A."/>
            <person name="Mereny Z."/>
            <person name="Hegedus B."/>
            <person name="Baldrian P."/>
            <person name="Stursova M."/>
            <person name="Weitz H."/>
            <person name="Taylor A."/>
            <person name="Grigoriev I.V."/>
            <person name="Nagy L.G."/>
            <person name="Martin F."/>
            <person name="Kauserud H."/>
        </authorList>
    </citation>
    <scope>NUCLEOTIDE SEQUENCE</scope>
    <source>
        <strain evidence="1">CBHHK182m</strain>
    </source>
</reference>
<dbReference type="Proteomes" id="UP001215598">
    <property type="component" value="Unassembled WGS sequence"/>
</dbReference>
<evidence type="ECO:0000313" key="2">
    <source>
        <dbReference type="Proteomes" id="UP001215598"/>
    </source>
</evidence>
<evidence type="ECO:0000313" key="1">
    <source>
        <dbReference type="EMBL" id="KAJ7699846.1"/>
    </source>
</evidence>
<evidence type="ECO:0008006" key="3">
    <source>
        <dbReference type="Google" id="ProtNLM"/>
    </source>
</evidence>
<dbReference type="EMBL" id="JARKIB010000561">
    <property type="protein sequence ID" value="KAJ7699846.1"/>
    <property type="molecule type" value="Genomic_DNA"/>
</dbReference>
<accession>A0AAD7DV21</accession>
<organism evidence="1 2">
    <name type="scientific">Mycena metata</name>
    <dbReference type="NCBI Taxonomy" id="1033252"/>
    <lineage>
        <taxon>Eukaryota</taxon>
        <taxon>Fungi</taxon>
        <taxon>Dikarya</taxon>
        <taxon>Basidiomycota</taxon>
        <taxon>Agaricomycotina</taxon>
        <taxon>Agaricomycetes</taxon>
        <taxon>Agaricomycetidae</taxon>
        <taxon>Agaricales</taxon>
        <taxon>Marasmiineae</taxon>
        <taxon>Mycenaceae</taxon>
        <taxon>Mycena</taxon>
    </lineage>
</organism>
<proteinExistence type="predicted"/>
<comment type="caution">
    <text evidence="1">The sequence shown here is derived from an EMBL/GenBank/DDBJ whole genome shotgun (WGS) entry which is preliminary data.</text>
</comment>
<dbReference type="AlphaFoldDB" id="A0AAD7DV21"/>
<protein>
    <recommendedName>
        <fullName evidence="3">F-box domain-containing protein</fullName>
    </recommendedName>
</protein>
<gene>
    <name evidence="1" type="ORF">B0H16DRAFT_777070</name>
</gene>
<sequence length="364" mass="41184">MVVFRRGERWINLSISTYLFYIASRLLNIHYEVSLFSVRRPPICTSLGVLTRTAPQSRSPPPYPLGVRGICASKREIGFLLSPMSDVLPPELLDEIIGLYYLGAYPGGQRNKARACICLVSRLWCGRAYTLRLLWTDITIHLWTTQQYLLTSLERSSQWNISLKLDMQLVHNCLYDPAFDTRAPISPWHSVEHISSVLIPLLRDAYARVETLSTAGCTSVEWLCLMRAFSAFDFPSLRNVRYSVSSHPRGPLEEGPPTLPSTAGSVTQMCLVSVHPLWTHANAYAGLRDLRLQGWFAPMDWSTLKTMLRASPALETLYLEYIRCLSIGDQEVISLPSLRHLHVVYGDDRGGDNCGFVNIRMEHP</sequence>
<keyword evidence="2" id="KW-1185">Reference proteome</keyword>